<evidence type="ECO:0000313" key="4">
    <source>
        <dbReference type="Proteomes" id="UP000724874"/>
    </source>
</evidence>
<keyword evidence="4" id="KW-1185">Reference proteome</keyword>
<gene>
    <name evidence="3" type="ORF">CPB84DRAFT_1789548</name>
</gene>
<feature type="region of interest" description="Disordered" evidence="1">
    <location>
        <begin position="1"/>
        <end position="39"/>
    </location>
</feature>
<feature type="domain" description="Aip3p/Bud6 N-terminal" evidence="2">
    <location>
        <begin position="47"/>
        <end position="153"/>
    </location>
</feature>
<name>A0A9P5NDM2_GYMJU</name>
<dbReference type="OrthoDB" id="783096at2759"/>
<dbReference type="Proteomes" id="UP000724874">
    <property type="component" value="Unassembled WGS sequence"/>
</dbReference>
<dbReference type="AlphaFoldDB" id="A0A9P5NDM2"/>
<reference evidence="3" key="1">
    <citation type="submission" date="2020-11" db="EMBL/GenBank/DDBJ databases">
        <authorList>
            <consortium name="DOE Joint Genome Institute"/>
            <person name="Ahrendt S."/>
            <person name="Riley R."/>
            <person name="Andreopoulos W."/>
            <person name="LaButti K."/>
            <person name="Pangilinan J."/>
            <person name="Ruiz-duenas F.J."/>
            <person name="Barrasa J.M."/>
            <person name="Sanchez-Garcia M."/>
            <person name="Camarero S."/>
            <person name="Miyauchi S."/>
            <person name="Serrano A."/>
            <person name="Linde D."/>
            <person name="Babiker R."/>
            <person name="Drula E."/>
            <person name="Ayuso-Fernandez I."/>
            <person name="Pacheco R."/>
            <person name="Padilla G."/>
            <person name="Ferreira P."/>
            <person name="Barriuso J."/>
            <person name="Kellner H."/>
            <person name="Castanera R."/>
            <person name="Alfaro M."/>
            <person name="Ramirez L."/>
            <person name="Pisabarro A.G."/>
            <person name="Kuo A."/>
            <person name="Tritt A."/>
            <person name="Lipzen A."/>
            <person name="He G."/>
            <person name="Yan M."/>
            <person name="Ng V."/>
            <person name="Cullen D."/>
            <person name="Martin F."/>
            <person name="Rosso M.-N."/>
            <person name="Henrissat B."/>
            <person name="Hibbett D."/>
            <person name="Martinez A.T."/>
            <person name="Grigoriev I.V."/>
        </authorList>
    </citation>
    <scope>NUCLEOTIDE SEQUENCE</scope>
    <source>
        <strain evidence="3">AH 44721</strain>
    </source>
</reference>
<comment type="caution">
    <text evidence="3">The sequence shown here is derived from an EMBL/GenBank/DDBJ whole genome shotgun (WGS) entry which is preliminary data.</text>
</comment>
<dbReference type="InterPro" id="IPR056279">
    <property type="entry name" value="Aip3p_Bud6_N"/>
</dbReference>
<evidence type="ECO:0000256" key="1">
    <source>
        <dbReference type="SAM" id="MobiDB-lite"/>
    </source>
</evidence>
<organism evidence="3 4">
    <name type="scientific">Gymnopilus junonius</name>
    <name type="common">Spectacular rustgill mushroom</name>
    <name type="synonym">Gymnopilus spectabilis subsp. junonius</name>
    <dbReference type="NCBI Taxonomy" id="109634"/>
    <lineage>
        <taxon>Eukaryota</taxon>
        <taxon>Fungi</taxon>
        <taxon>Dikarya</taxon>
        <taxon>Basidiomycota</taxon>
        <taxon>Agaricomycotina</taxon>
        <taxon>Agaricomycetes</taxon>
        <taxon>Agaricomycetidae</taxon>
        <taxon>Agaricales</taxon>
        <taxon>Agaricineae</taxon>
        <taxon>Hymenogastraceae</taxon>
        <taxon>Gymnopilus</taxon>
    </lineage>
</organism>
<accession>A0A9P5NDM2</accession>
<dbReference type="Pfam" id="PF23153">
    <property type="entry name" value="Aip3p_Bud6_N"/>
    <property type="match status" value="1"/>
</dbReference>
<evidence type="ECO:0000259" key="2">
    <source>
        <dbReference type="Pfam" id="PF23153"/>
    </source>
</evidence>
<proteinExistence type="predicted"/>
<feature type="compositionally biased region" description="Low complexity" evidence="1">
    <location>
        <begin position="1"/>
        <end position="23"/>
    </location>
</feature>
<dbReference type="EMBL" id="JADNYJ010000111">
    <property type="protein sequence ID" value="KAF8884062.1"/>
    <property type="molecule type" value="Genomic_DNA"/>
</dbReference>
<sequence length="174" mass="19107">MTDYHSPSQYIPSPSSASGSVSSGTAIAGPADGAPPYKLTNPGDVSSAVKNLLMSTKRLQEVLKLWSVDQATEGDVSDVYVQIGHEFNVTISAFAYHQIELSDIHSVPAELRNVLERYLGEDPSPAILEECMPELRKVLFKLLKGLQNRQDRWHAVAQRLSSDSMVSLHSSQLR</sequence>
<protein>
    <recommendedName>
        <fullName evidence="2">Aip3p/Bud6 N-terminal domain-containing protein</fullName>
    </recommendedName>
</protein>
<evidence type="ECO:0000313" key="3">
    <source>
        <dbReference type="EMBL" id="KAF8884062.1"/>
    </source>
</evidence>